<evidence type="ECO:0000313" key="3">
    <source>
        <dbReference type="Proteomes" id="UP000193334"/>
    </source>
</evidence>
<evidence type="ECO:0000256" key="1">
    <source>
        <dbReference type="SAM" id="SignalP"/>
    </source>
</evidence>
<dbReference type="STRING" id="1941349.STSP1_00060"/>
<proteinExistence type="predicted"/>
<dbReference type="KEGG" id="pbp:STSP1_00060"/>
<name>A0A1W6LIS9_9BACT</name>
<gene>
    <name evidence="2" type="ORF">STSP1_00060</name>
</gene>
<sequence precursor="true">MKKMLVVFAFCFAVFNSDGAVDWDIYDDASIQNGDVYSAVNVFSDSFVEMTGGGINILKTFDTAEFAIIRGDVSAGIQLYDSSTVNIYDGNIFGLTANDASTVNIYGGGLEYQYGISSEAVVNYFVSSYSLYDAGGQGVIMNGYWKDGSPFSVSFRDSESWDKANIIIVPEPATVLFFGLAGGVLYNRRKA</sequence>
<dbReference type="AlphaFoldDB" id="A0A1W6LIS9"/>
<evidence type="ECO:0008006" key="4">
    <source>
        <dbReference type="Google" id="ProtNLM"/>
    </source>
</evidence>
<accession>A0A1W6LIS9</accession>
<evidence type="ECO:0000313" key="2">
    <source>
        <dbReference type="EMBL" id="ARN55697.1"/>
    </source>
</evidence>
<dbReference type="EMBL" id="CP021023">
    <property type="protein sequence ID" value="ARN55697.1"/>
    <property type="molecule type" value="Genomic_DNA"/>
</dbReference>
<dbReference type="InterPro" id="IPR013424">
    <property type="entry name" value="Ice-binding_C"/>
</dbReference>
<organism evidence="2 3">
    <name type="scientific">Sedimentisphaera salicampi</name>
    <dbReference type="NCBI Taxonomy" id="1941349"/>
    <lineage>
        <taxon>Bacteria</taxon>
        <taxon>Pseudomonadati</taxon>
        <taxon>Planctomycetota</taxon>
        <taxon>Phycisphaerae</taxon>
        <taxon>Sedimentisphaerales</taxon>
        <taxon>Sedimentisphaeraceae</taxon>
        <taxon>Sedimentisphaera</taxon>
    </lineage>
</organism>
<dbReference type="RefSeq" id="WP_085754429.1">
    <property type="nucleotide sequence ID" value="NZ_CP021023.1"/>
</dbReference>
<dbReference type="NCBIfam" id="TIGR02595">
    <property type="entry name" value="PEP_CTERM"/>
    <property type="match status" value="1"/>
</dbReference>
<feature type="signal peptide" evidence="1">
    <location>
        <begin position="1"/>
        <end position="20"/>
    </location>
</feature>
<protein>
    <recommendedName>
        <fullName evidence="4">PEP-CTERM protein-sorting domain-containing protein</fullName>
    </recommendedName>
</protein>
<keyword evidence="3" id="KW-1185">Reference proteome</keyword>
<feature type="chain" id="PRO_5010886936" description="PEP-CTERM protein-sorting domain-containing protein" evidence="1">
    <location>
        <begin position="21"/>
        <end position="191"/>
    </location>
</feature>
<keyword evidence="1" id="KW-0732">Signal</keyword>
<reference evidence="3" key="1">
    <citation type="submission" date="2017-04" db="EMBL/GenBank/DDBJ databases">
        <title>Comparative genomics and description of representatives of a novel lineage of planctomycetes thriving in anoxic sediments.</title>
        <authorList>
            <person name="Spring S."/>
            <person name="Bunk B."/>
            <person name="Sproer C."/>
        </authorList>
    </citation>
    <scope>NUCLEOTIDE SEQUENCE [LARGE SCALE GENOMIC DNA]</scope>
    <source>
        <strain evidence="3">ST-PulAB-D4</strain>
    </source>
</reference>
<dbReference type="Proteomes" id="UP000193334">
    <property type="component" value="Chromosome"/>
</dbReference>